<keyword evidence="2" id="KW-0378">Hydrolase</keyword>
<evidence type="ECO:0000256" key="2">
    <source>
        <dbReference type="ARBA" id="ARBA00022801"/>
    </source>
</evidence>
<dbReference type="OrthoDB" id="9801679at2"/>
<dbReference type="Proteomes" id="UP000217065">
    <property type="component" value="Unassembled WGS sequence"/>
</dbReference>
<gene>
    <name evidence="5" type="ORF">CF394_06315</name>
</gene>
<dbReference type="PROSITE" id="PS51841">
    <property type="entry name" value="LTD"/>
    <property type="match status" value="1"/>
</dbReference>
<dbReference type="Pfam" id="PF00932">
    <property type="entry name" value="LTD"/>
    <property type="match status" value="1"/>
</dbReference>
<dbReference type="InterPro" id="IPR001322">
    <property type="entry name" value="Lamin_tail_dom"/>
</dbReference>
<dbReference type="SUPFAM" id="SSF74853">
    <property type="entry name" value="Lamin A/C globular tail domain"/>
    <property type="match status" value="1"/>
</dbReference>
<evidence type="ECO:0000256" key="3">
    <source>
        <dbReference type="SAM" id="MobiDB-lite"/>
    </source>
</evidence>
<sequence>MKRSVLTLAAATLVFPGVQSGEQVSAQTTDLLISEYIEGSGNNKALELYNGTGQSINLSGYQLAYHQNGSTAVSATLNLSGTVAAGDVFVVYNPSSVTGISTKGDFASTTIQHNGDDTIVLKKNGTVIDSFGQVGVDPGTAWSANGVSKADKTLVRKSSITTGDTTTTNAFDPSSQWVAYSVDTFTYLGAHQQDGGTTTPPPTGDPGTTDDANGYYTGVSGLTGNALKTRLNDIIDNHTKLSYDAVWEALKYTDEDPNNTSNVLLFYSGVSRSKSLNGGNLGDWNREHVWAKSHGDFGTTTGAGTDLHHLRATDVQVNGARGNLDFDWGGTSVINCSDCQKDGDSFEPSDRVKGDVARILFYMATRYETGDQLDLELNELVNNGTAPYHGKRSVLLEWHAMDPVDAAEERRNQRIFEKQGNRNPFIDNPQWATMIFGN</sequence>
<protein>
    <submittedName>
        <fullName evidence="5">Deoxyribonuclease I</fullName>
    </submittedName>
</protein>
<dbReference type="SUPFAM" id="SSF54060">
    <property type="entry name" value="His-Me finger endonucleases"/>
    <property type="match status" value="1"/>
</dbReference>
<feature type="domain" description="LTD" evidence="4">
    <location>
        <begin position="18"/>
        <end position="135"/>
    </location>
</feature>
<dbReference type="InterPro" id="IPR044925">
    <property type="entry name" value="His-Me_finger_sf"/>
</dbReference>
<dbReference type="GO" id="GO:0016787">
    <property type="term" value="F:hydrolase activity"/>
    <property type="evidence" value="ECO:0007669"/>
    <property type="project" value="UniProtKB-KW"/>
</dbReference>
<dbReference type="InterPro" id="IPR007346">
    <property type="entry name" value="Endonuclease-I"/>
</dbReference>
<dbReference type="InterPro" id="IPR036415">
    <property type="entry name" value="Lamin_tail_dom_sf"/>
</dbReference>
<name>A0A264W4K1_9BACL</name>
<evidence type="ECO:0000313" key="6">
    <source>
        <dbReference type="Proteomes" id="UP000217065"/>
    </source>
</evidence>
<evidence type="ECO:0000313" key="5">
    <source>
        <dbReference type="EMBL" id="OZS78509.1"/>
    </source>
</evidence>
<accession>A0A264W4K1</accession>
<organism evidence="5 6">
    <name type="scientific">Tetzosporium hominis</name>
    <dbReference type="NCBI Taxonomy" id="2020506"/>
    <lineage>
        <taxon>Bacteria</taxon>
        <taxon>Bacillati</taxon>
        <taxon>Bacillota</taxon>
        <taxon>Bacilli</taxon>
        <taxon>Bacillales</taxon>
        <taxon>Caryophanaceae</taxon>
        <taxon>Tetzosporium</taxon>
    </lineage>
</organism>
<comment type="caution">
    <text evidence="5">The sequence shown here is derived from an EMBL/GenBank/DDBJ whole genome shotgun (WGS) entry which is preliminary data.</text>
</comment>
<evidence type="ECO:0000259" key="4">
    <source>
        <dbReference type="PROSITE" id="PS51841"/>
    </source>
</evidence>
<reference evidence="5 6" key="1">
    <citation type="submission" date="2017-07" db="EMBL/GenBank/DDBJ databases">
        <title>Tetzosporium hominis gen.nov. sp.nov.</title>
        <authorList>
            <person name="Tetz G."/>
            <person name="Tetz V."/>
        </authorList>
    </citation>
    <scope>NUCLEOTIDE SEQUENCE [LARGE SCALE GENOMIC DNA]</scope>
    <source>
        <strain evidence="5 6">VT-49</strain>
    </source>
</reference>
<dbReference type="PANTHER" id="PTHR33607">
    <property type="entry name" value="ENDONUCLEASE-1"/>
    <property type="match status" value="1"/>
</dbReference>
<keyword evidence="1" id="KW-0540">Nuclease</keyword>
<keyword evidence="6" id="KW-1185">Reference proteome</keyword>
<evidence type="ECO:0000256" key="1">
    <source>
        <dbReference type="ARBA" id="ARBA00022722"/>
    </source>
</evidence>
<feature type="region of interest" description="Disordered" evidence="3">
    <location>
        <begin position="191"/>
        <end position="213"/>
    </location>
</feature>
<dbReference type="PANTHER" id="PTHR33607:SF2">
    <property type="entry name" value="ENDONUCLEASE-1"/>
    <property type="match status" value="1"/>
</dbReference>
<dbReference type="Pfam" id="PF04231">
    <property type="entry name" value="Endonuclease_1"/>
    <property type="match status" value="1"/>
</dbReference>
<dbReference type="EMBL" id="NOKQ01000196">
    <property type="protein sequence ID" value="OZS78509.1"/>
    <property type="molecule type" value="Genomic_DNA"/>
</dbReference>
<proteinExistence type="predicted"/>
<dbReference type="AlphaFoldDB" id="A0A264W4K1"/>
<dbReference type="GO" id="GO:0004518">
    <property type="term" value="F:nuclease activity"/>
    <property type="evidence" value="ECO:0007669"/>
    <property type="project" value="UniProtKB-KW"/>
</dbReference>